<organism evidence="3 4">
    <name type="scientific">Pichia kluyveri</name>
    <name type="common">Yeast</name>
    <dbReference type="NCBI Taxonomy" id="36015"/>
    <lineage>
        <taxon>Eukaryota</taxon>
        <taxon>Fungi</taxon>
        <taxon>Dikarya</taxon>
        <taxon>Ascomycota</taxon>
        <taxon>Saccharomycotina</taxon>
        <taxon>Pichiomycetes</taxon>
        <taxon>Pichiales</taxon>
        <taxon>Pichiaceae</taxon>
        <taxon>Pichia</taxon>
    </lineage>
</organism>
<dbReference type="SMART" id="SM00367">
    <property type="entry name" value="LRR_CC"/>
    <property type="match status" value="5"/>
</dbReference>
<dbReference type="GO" id="GO:0019005">
    <property type="term" value="C:SCF ubiquitin ligase complex"/>
    <property type="evidence" value="ECO:0007669"/>
    <property type="project" value="TreeGrafter"/>
</dbReference>
<feature type="compositionally biased region" description="Low complexity" evidence="1">
    <location>
        <begin position="56"/>
        <end position="81"/>
    </location>
</feature>
<proteinExistence type="predicted"/>
<accession>A0AAV5R2I1</accession>
<protein>
    <submittedName>
        <fullName evidence="3">UV-damaged DNA-binding protein</fullName>
    </submittedName>
</protein>
<dbReference type="Proteomes" id="UP001378960">
    <property type="component" value="Unassembled WGS sequence"/>
</dbReference>
<dbReference type="SUPFAM" id="SSF52047">
    <property type="entry name" value="RNI-like"/>
    <property type="match status" value="1"/>
</dbReference>
<dbReference type="InterPro" id="IPR006553">
    <property type="entry name" value="Leu-rich_rpt_Cys-con_subtyp"/>
</dbReference>
<dbReference type="InterPro" id="IPR032675">
    <property type="entry name" value="LRR_dom_sf"/>
</dbReference>
<name>A0AAV5R2I1_PICKL</name>
<sequence>MGFRRRRGQPLDGDDGGGVKGPSSALTSFLREQGINAEQIRQRYEQSQALEAANDDAANNIPINGSDDGNNNNDDNNNNKNNDTHIALNFALDSDEEEITDQTAVENDSKRQKTDSFYTPTVGTNLFCSECDQNFTVTPYSKKIEKSGRVGYLCPSCSKIQIRRERLAKKHEIEARKRRKKIAAALLDKKQFKLPSLQDFCIHVITENIDHVNALGEIGNHNKMKICRILAKNRSLNNKTVELFLDNNTTELEFWDCSKIDKNKMNQVASFCPNLVSLTLNMCGQFHNDNLQYFSNKLSNLKELTLDGPFLINDDNWQSFFESNTAKNLTKFHLKNTHRFSNDSLVSLLENCGNNLESLSLSRLDGLNSKPVYDLLPHFLPSLKFLEISSPHNENLIDDELLINLLSINCETLHTLILNKCSHLTNKFLVEGIKPFGANLTNLTLIDLDQIDDDGMNEVFTDWNINKGLTNINFERCISLTDASIYNVLNHSHQTLESLNLNSVKNISKVMFSKLSRNLTFPVLEYLDLGFVRSVDDLALAIISRICPVLKILEVYGDNRCTEKALVREDLTVIGRQTDSI</sequence>
<dbReference type="InterPro" id="IPR056451">
    <property type="entry name" value="Znf_Tbcl_Rhp7"/>
</dbReference>
<dbReference type="AlphaFoldDB" id="A0AAV5R2I1"/>
<dbReference type="Pfam" id="PF23550">
    <property type="entry name" value="zf_Tbcl_Rhp7"/>
    <property type="match status" value="1"/>
</dbReference>
<gene>
    <name evidence="3" type="ORF">DAPK24_017970</name>
</gene>
<dbReference type="GO" id="GO:0003677">
    <property type="term" value="F:DNA binding"/>
    <property type="evidence" value="ECO:0007669"/>
    <property type="project" value="UniProtKB-KW"/>
</dbReference>
<keyword evidence="3" id="KW-0238">DNA-binding</keyword>
<dbReference type="EMBL" id="BTGB01000002">
    <property type="protein sequence ID" value="GMM45222.1"/>
    <property type="molecule type" value="Genomic_DNA"/>
</dbReference>
<dbReference type="GO" id="GO:0031146">
    <property type="term" value="P:SCF-dependent proteasomal ubiquitin-dependent protein catabolic process"/>
    <property type="evidence" value="ECO:0007669"/>
    <property type="project" value="TreeGrafter"/>
</dbReference>
<feature type="region of interest" description="Disordered" evidence="1">
    <location>
        <begin position="56"/>
        <end position="83"/>
    </location>
</feature>
<evidence type="ECO:0000256" key="1">
    <source>
        <dbReference type="SAM" id="MobiDB-lite"/>
    </source>
</evidence>
<feature type="region of interest" description="Disordered" evidence="1">
    <location>
        <begin position="1"/>
        <end position="25"/>
    </location>
</feature>
<evidence type="ECO:0000259" key="2">
    <source>
        <dbReference type="Pfam" id="PF23550"/>
    </source>
</evidence>
<feature type="domain" description="DNA repair protein rhp7 treble clef" evidence="2">
    <location>
        <begin position="127"/>
        <end position="161"/>
    </location>
</feature>
<keyword evidence="4" id="KW-1185">Reference proteome</keyword>
<reference evidence="3 4" key="1">
    <citation type="journal article" date="2023" name="Elife">
        <title>Identification of key yeast species and microbe-microbe interactions impacting larval growth of Drosophila in the wild.</title>
        <authorList>
            <person name="Mure A."/>
            <person name="Sugiura Y."/>
            <person name="Maeda R."/>
            <person name="Honda K."/>
            <person name="Sakurai N."/>
            <person name="Takahashi Y."/>
            <person name="Watada M."/>
            <person name="Katoh T."/>
            <person name="Gotoh A."/>
            <person name="Gotoh Y."/>
            <person name="Taniguchi I."/>
            <person name="Nakamura K."/>
            <person name="Hayashi T."/>
            <person name="Katayama T."/>
            <person name="Uemura T."/>
            <person name="Hattori Y."/>
        </authorList>
    </citation>
    <scope>NUCLEOTIDE SEQUENCE [LARGE SCALE GENOMIC DNA]</scope>
    <source>
        <strain evidence="3 4">PK-24</strain>
    </source>
</reference>
<comment type="caution">
    <text evidence="3">The sequence shown here is derived from an EMBL/GenBank/DDBJ whole genome shotgun (WGS) entry which is preliminary data.</text>
</comment>
<evidence type="ECO:0000313" key="3">
    <source>
        <dbReference type="EMBL" id="GMM45222.1"/>
    </source>
</evidence>
<dbReference type="PANTHER" id="PTHR13318">
    <property type="entry name" value="PARTNER OF PAIRED, ISOFORM B-RELATED"/>
    <property type="match status" value="1"/>
</dbReference>
<dbReference type="Gene3D" id="3.80.10.10">
    <property type="entry name" value="Ribonuclease Inhibitor"/>
    <property type="match status" value="2"/>
</dbReference>
<evidence type="ECO:0000313" key="4">
    <source>
        <dbReference type="Proteomes" id="UP001378960"/>
    </source>
</evidence>